<sequence length="72" mass="8010">MSLEEKLTKAKRLAEEPVDLSDPEREILGDIIALLKEVLDQVLEDALAKTRDEAFKLVLLVCSATISIRFVG</sequence>
<gene>
    <name evidence="1" type="ORF">S03H2_14241</name>
</gene>
<protein>
    <submittedName>
        <fullName evidence="1">Uncharacterized protein</fullName>
    </submittedName>
</protein>
<reference evidence="1" key="1">
    <citation type="journal article" date="2014" name="Front. Microbiol.">
        <title>High frequency of phylogenetically diverse reductive dehalogenase-homologous genes in deep subseafloor sedimentary metagenomes.</title>
        <authorList>
            <person name="Kawai M."/>
            <person name="Futagami T."/>
            <person name="Toyoda A."/>
            <person name="Takaki Y."/>
            <person name="Nishi S."/>
            <person name="Hori S."/>
            <person name="Arai W."/>
            <person name="Tsubouchi T."/>
            <person name="Morono Y."/>
            <person name="Uchiyama I."/>
            <person name="Ito T."/>
            <person name="Fujiyama A."/>
            <person name="Inagaki F."/>
            <person name="Takami H."/>
        </authorList>
    </citation>
    <scope>NUCLEOTIDE SEQUENCE</scope>
    <source>
        <strain evidence="1">Expedition CK06-06</strain>
    </source>
</reference>
<name>X1GDH7_9ZZZZ</name>
<proteinExistence type="predicted"/>
<accession>X1GDH7</accession>
<organism evidence="1">
    <name type="scientific">marine sediment metagenome</name>
    <dbReference type="NCBI Taxonomy" id="412755"/>
    <lineage>
        <taxon>unclassified sequences</taxon>
        <taxon>metagenomes</taxon>
        <taxon>ecological metagenomes</taxon>
    </lineage>
</organism>
<dbReference type="EMBL" id="BARU01007221">
    <property type="protein sequence ID" value="GAH42870.1"/>
    <property type="molecule type" value="Genomic_DNA"/>
</dbReference>
<dbReference type="AlphaFoldDB" id="X1GDH7"/>
<evidence type="ECO:0000313" key="1">
    <source>
        <dbReference type="EMBL" id="GAH42870.1"/>
    </source>
</evidence>
<comment type="caution">
    <text evidence="1">The sequence shown here is derived from an EMBL/GenBank/DDBJ whole genome shotgun (WGS) entry which is preliminary data.</text>
</comment>